<accession>A0A4Y7J2F5</accession>
<evidence type="ECO:0000313" key="2">
    <source>
        <dbReference type="Proteomes" id="UP000316621"/>
    </source>
</evidence>
<protein>
    <submittedName>
        <fullName evidence="1">Uncharacterized protein</fullName>
    </submittedName>
</protein>
<name>A0A4Y7J2F5_PAPSO</name>
<gene>
    <name evidence="1" type="ORF">C5167_012774</name>
</gene>
<dbReference type="Gramene" id="RZC53919">
    <property type="protein sequence ID" value="RZC53919"/>
    <property type="gene ID" value="C5167_012774"/>
</dbReference>
<dbReference type="EMBL" id="CM010717">
    <property type="protein sequence ID" value="RZC53919.1"/>
    <property type="molecule type" value="Genomic_DNA"/>
</dbReference>
<proteinExistence type="predicted"/>
<organism evidence="1 2">
    <name type="scientific">Papaver somniferum</name>
    <name type="common">Opium poppy</name>
    <dbReference type="NCBI Taxonomy" id="3469"/>
    <lineage>
        <taxon>Eukaryota</taxon>
        <taxon>Viridiplantae</taxon>
        <taxon>Streptophyta</taxon>
        <taxon>Embryophyta</taxon>
        <taxon>Tracheophyta</taxon>
        <taxon>Spermatophyta</taxon>
        <taxon>Magnoliopsida</taxon>
        <taxon>Ranunculales</taxon>
        <taxon>Papaveraceae</taxon>
        <taxon>Papaveroideae</taxon>
        <taxon>Papaver</taxon>
    </lineage>
</organism>
<dbReference type="AlphaFoldDB" id="A0A4Y7J2F5"/>
<dbReference type="PANTHER" id="PTHR13060:SF0">
    <property type="entry name" value="PROTEIN ECDYSONELESS HOMOLOG"/>
    <property type="match status" value="1"/>
</dbReference>
<dbReference type="InterPro" id="IPR010770">
    <property type="entry name" value="Ecd"/>
</dbReference>
<dbReference type="Proteomes" id="UP000316621">
    <property type="component" value="Chromosome 3"/>
</dbReference>
<dbReference type="Pfam" id="PF07093">
    <property type="entry name" value="SGT1"/>
    <property type="match status" value="1"/>
</dbReference>
<keyword evidence="2" id="KW-1185">Reference proteome</keyword>
<sequence>MNGFLFFFSFKFQENFLNYLFKFGILMETRVEILPEEVHFLAHYGSRSCTPLFFVYVTSFVEVRIGKMKRSSFVVAAPKCYSLSSRNDSSVYVEAELGMKIACGFEMMYKQRRHENLDGKGTSTWEAFKESLEISGYFKQLLPGSIIAFPGQEFKGLELPPSGNDACLYFSEDELKLAMQKYSQKANTKKDADHSAESAANDSDLGDIVNSLTRILACPLALGVKPNY</sequence>
<dbReference type="STRING" id="3469.A0A4Y7J2F5"/>
<evidence type="ECO:0000313" key="1">
    <source>
        <dbReference type="EMBL" id="RZC53919.1"/>
    </source>
</evidence>
<dbReference type="PANTHER" id="PTHR13060">
    <property type="entry name" value="SGT1 PROTEIN HSGT1 SUPPRESSOR OF GCR2"/>
    <property type="match status" value="1"/>
</dbReference>
<dbReference type="GO" id="GO:0005634">
    <property type="term" value="C:nucleus"/>
    <property type="evidence" value="ECO:0007669"/>
    <property type="project" value="TreeGrafter"/>
</dbReference>
<reference evidence="1 2" key="1">
    <citation type="journal article" date="2018" name="Science">
        <title>The opium poppy genome and morphinan production.</title>
        <authorList>
            <person name="Guo L."/>
            <person name="Winzer T."/>
            <person name="Yang X."/>
            <person name="Li Y."/>
            <person name="Ning Z."/>
            <person name="He Z."/>
            <person name="Teodor R."/>
            <person name="Lu Y."/>
            <person name="Bowser T.A."/>
            <person name="Graham I.A."/>
            <person name="Ye K."/>
        </authorList>
    </citation>
    <scope>NUCLEOTIDE SEQUENCE [LARGE SCALE GENOMIC DNA]</scope>
    <source>
        <strain evidence="2">cv. HN1</strain>
        <tissue evidence="1">Leaves</tissue>
    </source>
</reference>